<evidence type="ECO:0000256" key="12">
    <source>
        <dbReference type="ARBA" id="ARBA00025280"/>
    </source>
</evidence>
<dbReference type="InterPro" id="IPR029045">
    <property type="entry name" value="ClpP/crotonase-like_dom_sf"/>
</dbReference>
<dbReference type="EC" id="2.1.3.15" evidence="13"/>
<evidence type="ECO:0000256" key="4">
    <source>
        <dbReference type="ARBA" id="ARBA00022723"/>
    </source>
</evidence>
<dbReference type="UniPathway" id="UPA00655">
    <property type="reaction ID" value="UER00711"/>
</dbReference>
<evidence type="ECO:0000256" key="7">
    <source>
        <dbReference type="ARBA" id="ARBA00022832"/>
    </source>
</evidence>
<comment type="caution">
    <text evidence="16">The sequence shown here is derived from an EMBL/GenBank/DDBJ whole genome shotgun (WGS) entry which is preliminary data.</text>
</comment>
<dbReference type="EMBL" id="QXNI01000030">
    <property type="protein sequence ID" value="THA09473.1"/>
    <property type="molecule type" value="Genomic_DNA"/>
</dbReference>
<dbReference type="PANTHER" id="PTHR42995:SF5">
    <property type="entry name" value="ACETYL-COENZYME A CARBOXYLASE CARBOXYL TRANSFERASE SUBUNIT BETA, CHLOROPLASTIC"/>
    <property type="match status" value="1"/>
</dbReference>
<feature type="binding site" evidence="13">
    <location>
        <position position="51"/>
    </location>
    <ligand>
        <name>Zn(2+)</name>
        <dbReference type="ChEBI" id="CHEBI:29105"/>
    </ligand>
</feature>
<dbReference type="GO" id="GO:0016743">
    <property type="term" value="F:carboxyl- or carbamoyltransferase activity"/>
    <property type="evidence" value="ECO:0007669"/>
    <property type="project" value="UniProtKB-UniRule"/>
</dbReference>
<evidence type="ECO:0000256" key="6">
    <source>
        <dbReference type="ARBA" id="ARBA00022771"/>
    </source>
</evidence>
<evidence type="ECO:0000313" key="17">
    <source>
        <dbReference type="Proteomes" id="UP000306758"/>
    </source>
</evidence>
<organism evidence="16 17">
    <name type="scientific">Rodentibacter pneumotropicus</name>
    <dbReference type="NCBI Taxonomy" id="758"/>
    <lineage>
        <taxon>Bacteria</taxon>
        <taxon>Pseudomonadati</taxon>
        <taxon>Pseudomonadota</taxon>
        <taxon>Gammaproteobacteria</taxon>
        <taxon>Pasteurellales</taxon>
        <taxon>Pasteurellaceae</taxon>
        <taxon>Rodentibacter</taxon>
    </lineage>
</organism>
<comment type="catalytic activity">
    <reaction evidence="13">
        <text>N(6)-carboxybiotinyl-L-lysyl-[protein] + acetyl-CoA = N(6)-biotinyl-L-lysyl-[protein] + malonyl-CoA</text>
        <dbReference type="Rhea" id="RHEA:54728"/>
        <dbReference type="Rhea" id="RHEA-COMP:10505"/>
        <dbReference type="Rhea" id="RHEA-COMP:10506"/>
        <dbReference type="ChEBI" id="CHEBI:57288"/>
        <dbReference type="ChEBI" id="CHEBI:57384"/>
        <dbReference type="ChEBI" id="CHEBI:83144"/>
        <dbReference type="ChEBI" id="CHEBI:83145"/>
        <dbReference type="EC" id="2.1.3.15"/>
    </reaction>
</comment>
<evidence type="ECO:0000313" key="16">
    <source>
        <dbReference type="EMBL" id="THA09473.1"/>
    </source>
</evidence>
<dbReference type="GO" id="GO:0003989">
    <property type="term" value="F:acetyl-CoA carboxylase activity"/>
    <property type="evidence" value="ECO:0007669"/>
    <property type="project" value="InterPro"/>
</dbReference>
<proteinExistence type="inferred from homology"/>
<name>A0A4S2PZD0_9PAST</name>
<dbReference type="GO" id="GO:2001295">
    <property type="term" value="P:malonyl-CoA biosynthetic process"/>
    <property type="evidence" value="ECO:0007669"/>
    <property type="project" value="UniProtKB-UniRule"/>
</dbReference>
<dbReference type="InterPro" id="IPR041010">
    <property type="entry name" value="Znf-ACC"/>
</dbReference>
<comment type="subunit">
    <text evidence="13">Acetyl-CoA carboxylase is a heterohexamer composed of biotin carboxyl carrier protein (AccB), biotin carboxylase (AccC) and two subunits each of ACCase subunit alpha (AccA) and ACCase subunit beta (AccD).</text>
</comment>
<keyword evidence="7 13" id="KW-0276">Fatty acid metabolism</keyword>
<evidence type="ECO:0000256" key="14">
    <source>
        <dbReference type="SAM" id="MobiDB-lite"/>
    </source>
</evidence>
<keyword evidence="11 13" id="KW-0275">Fatty acid biosynthesis</keyword>
<keyword evidence="2 13" id="KW-0444">Lipid biosynthesis</keyword>
<accession>A0A4S2PZD0</accession>
<keyword evidence="5 13" id="KW-0547">Nucleotide-binding</keyword>
<dbReference type="Pfam" id="PF01039">
    <property type="entry name" value="Carboxyl_trans"/>
    <property type="match status" value="1"/>
</dbReference>
<evidence type="ECO:0000256" key="9">
    <source>
        <dbReference type="ARBA" id="ARBA00022840"/>
    </source>
</evidence>
<keyword evidence="3 13" id="KW-0808">Transferase</keyword>
<evidence type="ECO:0000256" key="1">
    <source>
        <dbReference type="ARBA" id="ARBA00004496"/>
    </source>
</evidence>
<dbReference type="AlphaFoldDB" id="A0A4S2PZD0"/>
<comment type="similarity">
    <text evidence="13">Belongs to the AccD/PCCB family.</text>
</comment>
<dbReference type="HAMAP" id="MF_01395">
    <property type="entry name" value="AcetylCoA_CT_beta"/>
    <property type="match status" value="1"/>
</dbReference>
<dbReference type="GO" id="GO:0009329">
    <property type="term" value="C:acetate CoA-transferase complex"/>
    <property type="evidence" value="ECO:0007669"/>
    <property type="project" value="TreeGrafter"/>
</dbReference>
<evidence type="ECO:0000256" key="10">
    <source>
        <dbReference type="ARBA" id="ARBA00023098"/>
    </source>
</evidence>
<reference evidence="16 17" key="1">
    <citation type="journal article" date="2019" name="Vet. Microbiol.">
        <title>Development of multi locus sequence typing (MLST) of Rodentibacter pneumotropicus.</title>
        <authorList>
            <person name="Adhikary S."/>
            <person name="Bisgaard M."/>
            <person name="Boot R."/>
            <person name="Benga L."/>
            <person name="Nicklas W."/>
            <person name="Christensen H."/>
        </authorList>
    </citation>
    <scope>NUCLEOTIDE SEQUENCE [LARGE SCALE GENOMIC DNA]</scope>
    <source>
        <strain evidence="16 17">Ac84</strain>
    </source>
</reference>
<comment type="subcellular location">
    <subcellularLocation>
        <location evidence="1 13">Cytoplasm</location>
    </subcellularLocation>
</comment>
<feature type="binding site" evidence="13">
    <location>
        <position position="32"/>
    </location>
    <ligand>
        <name>Zn(2+)</name>
        <dbReference type="ChEBI" id="CHEBI:29105"/>
    </ligand>
</feature>
<dbReference type="PRINTS" id="PR01070">
    <property type="entry name" value="ACCCTRFRASEB"/>
</dbReference>
<evidence type="ECO:0000256" key="8">
    <source>
        <dbReference type="ARBA" id="ARBA00022833"/>
    </source>
</evidence>
<feature type="binding site" evidence="13">
    <location>
        <position position="29"/>
    </location>
    <ligand>
        <name>Zn(2+)</name>
        <dbReference type="ChEBI" id="CHEBI:29105"/>
    </ligand>
</feature>
<sequence length="306" mass="33973">MSWIDRIFSKSPSSSTRKSNVPEGVWTKCTSCEQVLYSEELKRNLYVCPKCDHHMRIDARERLVRLLDEDSTQEIAADLEPKDILKFKDLKKYKDRITSAQKETGEKDALVAMIGTLYNMPIVVAASNFAFMGGSMGSVVGAKFVKAAEKAIELNCPFVCFSASGGARMQEALFSLMQMAKTSAVLAKMREKSVPFISVLTDPTLGGVSASFAMLGDLNIAEPKALIGFAGPRVIEQTVREKLPEGFQRSEFLLEKGAIDMIVKRGDMRHTLASVLSKLTNQPSPFTEPELIEDDIEVNEEHHEEK</sequence>
<comment type="function">
    <text evidence="12 13">Component of the acetyl coenzyme A carboxylase (ACC) complex. Biotin carboxylase (BC) catalyzes the carboxylation of biotin on its carrier protein (BCCP) and then the CO(2) group is transferred by the transcarboxylase to acetyl-CoA to form malonyl-CoA.</text>
</comment>
<dbReference type="Pfam" id="PF17848">
    <property type="entry name" value="Zn_ribbon_ACC"/>
    <property type="match status" value="1"/>
</dbReference>
<feature type="zinc finger region" description="C4-type" evidence="13">
    <location>
        <begin position="29"/>
        <end position="51"/>
    </location>
</feature>
<protein>
    <recommendedName>
        <fullName evidence="13">Acetyl-coenzyme A carboxylase carboxyl transferase subunit beta</fullName>
        <shortName evidence="13">ACCase subunit beta</shortName>
        <shortName evidence="13">Acetyl-CoA carboxylase carboxyltransferase subunit beta</shortName>
        <ecNumber evidence="13">2.1.3.15</ecNumber>
    </recommendedName>
</protein>
<comment type="pathway">
    <text evidence="13">Lipid metabolism; malonyl-CoA biosynthesis; malonyl-CoA from acetyl-CoA: step 1/1.</text>
</comment>
<evidence type="ECO:0000256" key="11">
    <source>
        <dbReference type="ARBA" id="ARBA00023160"/>
    </source>
</evidence>
<dbReference type="InterPro" id="IPR011762">
    <property type="entry name" value="COA_CT_N"/>
</dbReference>
<dbReference type="GO" id="GO:0008270">
    <property type="term" value="F:zinc ion binding"/>
    <property type="evidence" value="ECO:0007669"/>
    <property type="project" value="UniProtKB-UniRule"/>
</dbReference>
<dbReference type="Proteomes" id="UP000306758">
    <property type="component" value="Unassembled WGS sequence"/>
</dbReference>
<dbReference type="InterPro" id="IPR000438">
    <property type="entry name" value="Acetyl_CoA_COase_Trfase_b_su"/>
</dbReference>
<keyword evidence="16" id="KW-0436">Ligase</keyword>
<feature type="binding site" evidence="13">
    <location>
        <position position="48"/>
    </location>
    <ligand>
        <name>Zn(2+)</name>
        <dbReference type="ChEBI" id="CHEBI:29105"/>
    </ligand>
</feature>
<dbReference type="InterPro" id="IPR034733">
    <property type="entry name" value="AcCoA_carboxyl_beta"/>
</dbReference>
<keyword evidence="8 13" id="KW-0862">Zinc</keyword>
<evidence type="ECO:0000259" key="15">
    <source>
        <dbReference type="PROSITE" id="PS50980"/>
    </source>
</evidence>
<keyword evidence="13" id="KW-0963">Cytoplasm</keyword>
<evidence type="ECO:0000256" key="3">
    <source>
        <dbReference type="ARBA" id="ARBA00022679"/>
    </source>
</evidence>
<gene>
    <name evidence="13 16" type="primary">accD</name>
    <name evidence="16" type="ORF">D3M78_05650</name>
</gene>
<evidence type="ECO:0000256" key="5">
    <source>
        <dbReference type="ARBA" id="ARBA00022741"/>
    </source>
</evidence>
<dbReference type="PROSITE" id="PS50980">
    <property type="entry name" value="COA_CT_NTER"/>
    <property type="match status" value="1"/>
</dbReference>
<dbReference type="RefSeq" id="WP_136123466.1">
    <property type="nucleotide sequence ID" value="NZ_QXNI01000030.1"/>
</dbReference>
<dbReference type="NCBIfam" id="TIGR00515">
    <property type="entry name" value="accD"/>
    <property type="match status" value="1"/>
</dbReference>
<evidence type="ECO:0000256" key="13">
    <source>
        <dbReference type="HAMAP-Rule" id="MF_01395"/>
    </source>
</evidence>
<comment type="cofactor">
    <cofactor evidence="13">
        <name>Zn(2+)</name>
        <dbReference type="ChEBI" id="CHEBI:29105"/>
    </cofactor>
    <text evidence="13">Binds 1 zinc ion per subunit.</text>
</comment>
<keyword evidence="9 13" id="KW-0067">ATP-binding</keyword>
<dbReference type="GO" id="GO:0006633">
    <property type="term" value="P:fatty acid biosynthetic process"/>
    <property type="evidence" value="ECO:0007669"/>
    <property type="project" value="UniProtKB-KW"/>
</dbReference>
<keyword evidence="6 13" id="KW-0863">Zinc-finger</keyword>
<keyword evidence="10 13" id="KW-0443">Lipid metabolism</keyword>
<keyword evidence="4 13" id="KW-0479">Metal-binding</keyword>
<feature type="region of interest" description="Disordered" evidence="14">
    <location>
        <begin position="283"/>
        <end position="306"/>
    </location>
</feature>
<dbReference type="GO" id="GO:0005524">
    <property type="term" value="F:ATP binding"/>
    <property type="evidence" value="ECO:0007669"/>
    <property type="project" value="UniProtKB-KW"/>
</dbReference>
<dbReference type="Gene3D" id="3.90.226.10">
    <property type="entry name" value="2-enoyl-CoA Hydratase, Chain A, domain 1"/>
    <property type="match status" value="1"/>
</dbReference>
<evidence type="ECO:0000256" key="2">
    <source>
        <dbReference type="ARBA" id="ARBA00022516"/>
    </source>
</evidence>
<dbReference type="PANTHER" id="PTHR42995">
    <property type="entry name" value="ACETYL-COENZYME A CARBOXYLASE CARBOXYL TRANSFERASE SUBUNIT BETA, CHLOROPLASTIC"/>
    <property type="match status" value="1"/>
</dbReference>
<feature type="domain" description="CoA carboxyltransferase N-terminal" evidence="15">
    <location>
        <begin position="25"/>
        <end position="294"/>
    </location>
</feature>
<dbReference type="SUPFAM" id="SSF52096">
    <property type="entry name" value="ClpP/crotonase"/>
    <property type="match status" value="1"/>
</dbReference>